<proteinExistence type="predicted"/>
<keyword evidence="2" id="KW-1185">Reference proteome</keyword>
<dbReference type="AlphaFoldDB" id="A0A4Q7YP26"/>
<reference evidence="1 2" key="1">
    <citation type="submission" date="2019-02" db="EMBL/GenBank/DDBJ databases">
        <title>Genomic Encyclopedia of Archaeal and Bacterial Type Strains, Phase II (KMG-II): from individual species to whole genera.</title>
        <authorList>
            <person name="Goeker M."/>
        </authorList>
    </citation>
    <scope>NUCLEOTIDE SEQUENCE [LARGE SCALE GENOMIC DNA]</scope>
    <source>
        <strain evidence="1 2">DSM 18101</strain>
    </source>
</reference>
<organism evidence="1 2">
    <name type="scientific">Edaphobacter modestus</name>
    <dbReference type="NCBI Taxonomy" id="388466"/>
    <lineage>
        <taxon>Bacteria</taxon>
        <taxon>Pseudomonadati</taxon>
        <taxon>Acidobacteriota</taxon>
        <taxon>Terriglobia</taxon>
        <taxon>Terriglobales</taxon>
        <taxon>Acidobacteriaceae</taxon>
        <taxon>Edaphobacter</taxon>
    </lineage>
</organism>
<name>A0A4Q7YP26_9BACT</name>
<accession>A0A4Q7YP26</accession>
<protein>
    <submittedName>
        <fullName evidence="1">Uncharacterized protein</fullName>
    </submittedName>
</protein>
<sequence length="106" mass="12258">MGWHRTGRNDITGMRPHFGSFSFSVFLSFFLLHTSPPSEQPDYKEHFVSYGQGNARRQPVYMSTGPCKPWGGLQTVGRQLLECIGSGDQQECWNRNRLGKVWYCRR</sequence>
<evidence type="ECO:0000313" key="1">
    <source>
        <dbReference type="EMBL" id="RZU39512.1"/>
    </source>
</evidence>
<comment type="caution">
    <text evidence="1">The sequence shown here is derived from an EMBL/GenBank/DDBJ whole genome shotgun (WGS) entry which is preliminary data.</text>
</comment>
<dbReference type="Proteomes" id="UP000292958">
    <property type="component" value="Unassembled WGS sequence"/>
</dbReference>
<evidence type="ECO:0000313" key="2">
    <source>
        <dbReference type="Proteomes" id="UP000292958"/>
    </source>
</evidence>
<gene>
    <name evidence="1" type="ORF">BDD14_0897</name>
</gene>
<dbReference type="EMBL" id="SHKW01000001">
    <property type="protein sequence ID" value="RZU39512.1"/>
    <property type="molecule type" value="Genomic_DNA"/>
</dbReference>